<comment type="caution">
    <text evidence="2">The sequence shown here is derived from an EMBL/GenBank/DDBJ whole genome shotgun (WGS) entry which is preliminary data.</text>
</comment>
<dbReference type="Proteomes" id="UP001596456">
    <property type="component" value="Unassembled WGS sequence"/>
</dbReference>
<reference evidence="3" key="1">
    <citation type="journal article" date="2019" name="Int. J. Syst. Evol. Microbiol.">
        <title>The Global Catalogue of Microorganisms (GCM) 10K type strain sequencing project: providing services to taxonomists for standard genome sequencing and annotation.</title>
        <authorList>
            <consortium name="The Broad Institute Genomics Platform"/>
            <consortium name="The Broad Institute Genome Sequencing Center for Infectious Disease"/>
            <person name="Wu L."/>
            <person name="Ma J."/>
        </authorList>
    </citation>
    <scope>NUCLEOTIDE SEQUENCE [LARGE SCALE GENOMIC DNA]</scope>
    <source>
        <strain evidence="3">CGMCC 1.16275</strain>
    </source>
</reference>
<evidence type="ECO:0000313" key="3">
    <source>
        <dbReference type="Proteomes" id="UP001596456"/>
    </source>
</evidence>
<proteinExistence type="predicted"/>
<gene>
    <name evidence="2" type="ORF">ACFQPS_15385</name>
</gene>
<feature type="region of interest" description="Disordered" evidence="1">
    <location>
        <begin position="1"/>
        <end position="64"/>
    </location>
</feature>
<evidence type="ECO:0000256" key="1">
    <source>
        <dbReference type="SAM" id="MobiDB-lite"/>
    </source>
</evidence>
<dbReference type="RefSeq" id="WP_377360104.1">
    <property type="nucleotide sequence ID" value="NZ_JBHTCM010000017.1"/>
</dbReference>
<protein>
    <submittedName>
        <fullName evidence="2">Uncharacterized protein</fullName>
    </submittedName>
</protein>
<organism evidence="2 3">
    <name type="scientific">Rhodocista pekingensis</name>
    <dbReference type="NCBI Taxonomy" id="201185"/>
    <lineage>
        <taxon>Bacteria</taxon>
        <taxon>Pseudomonadati</taxon>
        <taxon>Pseudomonadota</taxon>
        <taxon>Alphaproteobacteria</taxon>
        <taxon>Rhodospirillales</taxon>
        <taxon>Azospirillaceae</taxon>
        <taxon>Rhodocista</taxon>
    </lineage>
</organism>
<accession>A0ABW2KYZ7</accession>
<keyword evidence="3" id="KW-1185">Reference proteome</keyword>
<name>A0ABW2KYZ7_9PROT</name>
<evidence type="ECO:0000313" key="2">
    <source>
        <dbReference type="EMBL" id="MFC7334550.1"/>
    </source>
</evidence>
<dbReference type="EMBL" id="JBHTCM010000017">
    <property type="protein sequence ID" value="MFC7334550.1"/>
    <property type="molecule type" value="Genomic_DNA"/>
</dbReference>
<sequence length="64" mass="6655">MSEERVNSTGGTPKPGRPAGDDRRRPADTPASGGEAVGDAALTEKSGQDPDVDRSKTPGRDYDV</sequence>
<feature type="compositionally biased region" description="Basic and acidic residues" evidence="1">
    <location>
        <begin position="46"/>
        <end position="64"/>
    </location>
</feature>